<dbReference type="Pfam" id="PF13148">
    <property type="entry name" value="DUF3987"/>
    <property type="match status" value="1"/>
</dbReference>
<comment type="caution">
    <text evidence="1">The sequence shown here is derived from an EMBL/GenBank/DDBJ whole genome shotgun (WGS) entry which is preliminary data.</text>
</comment>
<name>A0A0L6U0Q5_9FIRM</name>
<dbReference type="OrthoDB" id="9763644at2"/>
<organism evidence="1 2">
    <name type="scientific">Acetobacterium bakii</name>
    <dbReference type="NCBI Taxonomy" id="52689"/>
    <lineage>
        <taxon>Bacteria</taxon>
        <taxon>Bacillati</taxon>
        <taxon>Bacillota</taxon>
        <taxon>Clostridia</taxon>
        <taxon>Eubacteriales</taxon>
        <taxon>Eubacteriaceae</taxon>
        <taxon>Acetobacterium</taxon>
    </lineage>
</organism>
<sequence length="196" mass="22592">MIYSLLEIKSDKAEIIKLSGEATDAYRLFYEDIEKRQQEGNDLSNMTDFSSKLHGAVLRIAGILHCMDYERLINNEPVSMETMANAMDIGGYFLKHSMNAYDLMGADDPMKQARFVLRKLEQDPKPEYNRDAIYRLARKGSNDKIEIIEPIIDELIEHGYLFEVLLPSKSKRGAKPKPIYKVNPQHFKLNTVETME</sequence>
<keyword evidence="2" id="KW-1185">Reference proteome</keyword>
<dbReference type="EMBL" id="LGYO01000031">
    <property type="protein sequence ID" value="KNZ41375.1"/>
    <property type="molecule type" value="Genomic_DNA"/>
</dbReference>
<evidence type="ECO:0008006" key="3">
    <source>
        <dbReference type="Google" id="ProtNLM"/>
    </source>
</evidence>
<dbReference type="Proteomes" id="UP000036873">
    <property type="component" value="Unassembled WGS sequence"/>
</dbReference>
<dbReference type="InterPro" id="IPR025048">
    <property type="entry name" value="DUF3987"/>
</dbReference>
<protein>
    <recommendedName>
        <fullName evidence="3">DUF3987 domain-containing protein</fullName>
    </recommendedName>
</protein>
<dbReference type="AlphaFoldDB" id="A0A0L6U0Q5"/>
<gene>
    <name evidence="1" type="ORF">AKG39_12190</name>
</gene>
<dbReference type="STRING" id="52689.AKG39_12190"/>
<evidence type="ECO:0000313" key="1">
    <source>
        <dbReference type="EMBL" id="KNZ41375.1"/>
    </source>
</evidence>
<reference evidence="2" key="1">
    <citation type="submission" date="2015-07" db="EMBL/GenBank/DDBJ databases">
        <title>Draft genome sequence of Acetobacterium bakii DSM 8293, a potential psychrophilic chemical producer through syngas fermentation.</title>
        <authorList>
            <person name="Song Y."/>
            <person name="Hwang S."/>
            <person name="Cho B.-K."/>
        </authorList>
    </citation>
    <scope>NUCLEOTIDE SEQUENCE [LARGE SCALE GENOMIC DNA]</scope>
    <source>
        <strain evidence="2">DSM 8239</strain>
    </source>
</reference>
<proteinExistence type="predicted"/>
<dbReference type="RefSeq" id="WP_050740677.1">
    <property type="nucleotide sequence ID" value="NZ_LGYO01000031.1"/>
</dbReference>
<accession>A0A0L6U0Q5</accession>
<evidence type="ECO:0000313" key="2">
    <source>
        <dbReference type="Proteomes" id="UP000036873"/>
    </source>
</evidence>